<evidence type="ECO:0000256" key="1">
    <source>
        <dbReference type="SAM" id="Phobius"/>
    </source>
</evidence>
<name>A0A9N8L1N1_CHRIL</name>
<dbReference type="AlphaFoldDB" id="A0A9N8L1N1"/>
<evidence type="ECO:0000313" key="3">
    <source>
        <dbReference type="Proteomes" id="UP001154114"/>
    </source>
</evidence>
<dbReference type="Proteomes" id="UP001154114">
    <property type="component" value="Chromosome 10"/>
</dbReference>
<proteinExistence type="predicted"/>
<protein>
    <submittedName>
        <fullName evidence="2">Uncharacterized protein</fullName>
    </submittedName>
</protein>
<feature type="transmembrane region" description="Helical" evidence="1">
    <location>
        <begin position="69"/>
        <end position="89"/>
    </location>
</feature>
<reference evidence="2" key="1">
    <citation type="submission" date="2021-12" db="EMBL/GenBank/DDBJ databases">
        <authorList>
            <person name="King R."/>
        </authorList>
    </citation>
    <scope>NUCLEOTIDE SEQUENCE</scope>
</reference>
<accession>A0A9N8L1N1</accession>
<dbReference type="EMBL" id="LR824013">
    <property type="protein sequence ID" value="CAD0199348.1"/>
    <property type="molecule type" value="Genomic_DNA"/>
</dbReference>
<keyword evidence="1" id="KW-1133">Transmembrane helix</keyword>
<keyword evidence="1" id="KW-0472">Membrane</keyword>
<gene>
    <name evidence="2" type="ORF">CINC_LOCUS1043</name>
</gene>
<keyword evidence="3" id="KW-1185">Reference proteome</keyword>
<organism evidence="2 3">
    <name type="scientific">Chrysodeixis includens</name>
    <name type="common">Soybean looper</name>
    <name type="synonym">Pseudoplusia includens</name>
    <dbReference type="NCBI Taxonomy" id="689277"/>
    <lineage>
        <taxon>Eukaryota</taxon>
        <taxon>Metazoa</taxon>
        <taxon>Ecdysozoa</taxon>
        <taxon>Arthropoda</taxon>
        <taxon>Hexapoda</taxon>
        <taxon>Insecta</taxon>
        <taxon>Pterygota</taxon>
        <taxon>Neoptera</taxon>
        <taxon>Endopterygota</taxon>
        <taxon>Lepidoptera</taxon>
        <taxon>Glossata</taxon>
        <taxon>Ditrysia</taxon>
        <taxon>Noctuoidea</taxon>
        <taxon>Noctuidae</taxon>
        <taxon>Plusiinae</taxon>
        <taxon>Chrysodeixis</taxon>
    </lineage>
</organism>
<sequence length="103" mass="12143">MRFYPYTGLSQFHKNRLIGFDCNTFQNSATIMPTGPTAHFRRLNLSRNTRIRKPCKYSLQTPDLSYFKLYVVNIVIIHMVDFCFGISIYKLNNIINFSVYFVT</sequence>
<keyword evidence="1" id="KW-0812">Transmembrane</keyword>
<evidence type="ECO:0000313" key="2">
    <source>
        <dbReference type="EMBL" id="CAD0199348.1"/>
    </source>
</evidence>